<dbReference type="EMBL" id="VSRR010011683">
    <property type="protein sequence ID" value="MPC53513.1"/>
    <property type="molecule type" value="Genomic_DNA"/>
</dbReference>
<dbReference type="AlphaFoldDB" id="A0A5B7G8G3"/>
<accession>A0A5B7G8G3</accession>
<evidence type="ECO:0000256" key="1">
    <source>
        <dbReference type="SAM" id="MobiDB-lite"/>
    </source>
</evidence>
<name>A0A5B7G8G3_PORTR</name>
<reference evidence="2 3" key="1">
    <citation type="submission" date="2019-05" db="EMBL/GenBank/DDBJ databases">
        <title>Another draft genome of Portunus trituberculatus and its Hox gene families provides insights of decapod evolution.</title>
        <authorList>
            <person name="Jeong J.-H."/>
            <person name="Song I."/>
            <person name="Kim S."/>
            <person name="Choi T."/>
            <person name="Kim D."/>
            <person name="Ryu S."/>
            <person name="Kim W."/>
        </authorList>
    </citation>
    <scope>NUCLEOTIDE SEQUENCE [LARGE SCALE GENOMIC DNA]</scope>
    <source>
        <tissue evidence="2">Muscle</tissue>
    </source>
</reference>
<feature type="region of interest" description="Disordered" evidence="1">
    <location>
        <begin position="1"/>
        <end position="59"/>
    </location>
</feature>
<proteinExistence type="predicted"/>
<dbReference type="Proteomes" id="UP000324222">
    <property type="component" value="Unassembled WGS sequence"/>
</dbReference>
<gene>
    <name evidence="2" type="ORF">E2C01_047407</name>
</gene>
<sequence length="79" mass="8434">MKSFEIYEGKNPPCHVSQPLKKNGTLPGLPNAAPGYPENDQPSITSISTTTTTTTAATTTTTITITNTTPTISHPREDF</sequence>
<evidence type="ECO:0000313" key="3">
    <source>
        <dbReference type="Proteomes" id="UP000324222"/>
    </source>
</evidence>
<evidence type="ECO:0000313" key="2">
    <source>
        <dbReference type="EMBL" id="MPC53513.1"/>
    </source>
</evidence>
<protein>
    <submittedName>
        <fullName evidence="2">Uncharacterized protein</fullName>
    </submittedName>
</protein>
<keyword evidence="3" id="KW-1185">Reference proteome</keyword>
<feature type="compositionally biased region" description="Low complexity" evidence="1">
    <location>
        <begin position="42"/>
        <end position="59"/>
    </location>
</feature>
<comment type="caution">
    <text evidence="2">The sequence shown here is derived from an EMBL/GenBank/DDBJ whole genome shotgun (WGS) entry which is preliminary data.</text>
</comment>
<organism evidence="2 3">
    <name type="scientific">Portunus trituberculatus</name>
    <name type="common">Swimming crab</name>
    <name type="synonym">Neptunus trituberculatus</name>
    <dbReference type="NCBI Taxonomy" id="210409"/>
    <lineage>
        <taxon>Eukaryota</taxon>
        <taxon>Metazoa</taxon>
        <taxon>Ecdysozoa</taxon>
        <taxon>Arthropoda</taxon>
        <taxon>Crustacea</taxon>
        <taxon>Multicrustacea</taxon>
        <taxon>Malacostraca</taxon>
        <taxon>Eumalacostraca</taxon>
        <taxon>Eucarida</taxon>
        <taxon>Decapoda</taxon>
        <taxon>Pleocyemata</taxon>
        <taxon>Brachyura</taxon>
        <taxon>Eubrachyura</taxon>
        <taxon>Portunoidea</taxon>
        <taxon>Portunidae</taxon>
        <taxon>Portuninae</taxon>
        <taxon>Portunus</taxon>
    </lineage>
</organism>